<reference evidence="2" key="3">
    <citation type="submission" date="2015-04" db="UniProtKB">
        <authorList>
            <consortium name="EnsemblPlants"/>
        </authorList>
    </citation>
    <scope>IDENTIFICATION</scope>
    <source>
        <strain evidence="2">cv. Jemalong A17</strain>
    </source>
</reference>
<dbReference type="Proteomes" id="UP000002051">
    <property type="component" value="Chromosome 4"/>
</dbReference>
<proteinExistence type="predicted"/>
<evidence type="ECO:0000313" key="3">
    <source>
        <dbReference type="Proteomes" id="UP000002051"/>
    </source>
</evidence>
<reference evidence="1 3" key="1">
    <citation type="journal article" date="2011" name="Nature">
        <title>The Medicago genome provides insight into the evolution of rhizobial symbioses.</title>
        <authorList>
            <person name="Young N.D."/>
            <person name="Debelle F."/>
            <person name="Oldroyd G.E."/>
            <person name="Geurts R."/>
            <person name="Cannon S.B."/>
            <person name="Udvardi M.K."/>
            <person name="Benedito V.A."/>
            <person name="Mayer K.F."/>
            <person name="Gouzy J."/>
            <person name="Schoof H."/>
            <person name="Van de Peer Y."/>
            <person name="Proost S."/>
            <person name="Cook D.R."/>
            <person name="Meyers B.C."/>
            <person name="Spannagl M."/>
            <person name="Cheung F."/>
            <person name="De Mita S."/>
            <person name="Krishnakumar V."/>
            <person name="Gundlach H."/>
            <person name="Zhou S."/>
            <person name="Mudge J."/>
            <person name="Bharti A.K."/>
            <person name="Murray J.D."/>
            <person name="Naoumkina M.A."/>
            <person name="Rosen B."/>
            <person name="Silverstein K.A."/>
            <person name="Tang H."/>
            <person name="Rombauts S."/>
            <person name="Zhao P.X."/>
            <person name="Zhou P."/>
            <person name="Barbe V."/>
            <person name="Bardou P."/>
            <person name="Bechner M."/>
            <person name="Bellec A."/>
            <person name="Berger A."/>
            <person name="Berges H."/>
            <person name="Bidwell S."/>
            <person name="Bisseling T."/>
            <person name="Choisne N."/>
            <person name="Couloux A."/>
            <person name="Denny R."/>
            <person name="Deshpande S."/>
            <person name="Dai X."/>
            <person name="Doyle J.J."/>
            <person name="Dudez A.M."/>
            <person name="Farmer A.D."/>
            <person name="Fouteau S."/>
            <person name="Franken C."/>
            <person name="Gibelin C."/>
            <person name="Gish J."/>
            <person name="Goldstein S."/>
            <person name="Gonzalez A.J."/>
            <person name="Green P.J."/>
            <person name="Hallab A."/>
            <person name="Hartog M."/>
            <person name="Hua A."/>
            <person name="Humphray S.J."/>
            <person name="Jeong D.H."/>
            <person name="Jing Y."/>
            <person name="Jocker A."/>
            <person name="Kenton S.M."/>
            <person name="Kim D.J."/>
            <person name="Klee K."/>
            <person name="Lai H."/>
            <person name="Lang C."/>
            <person name="Lin S."/>
            <person name="Macmil S.L."/>
            <person name="Magdelenat G."/>
            <person name="Matthews L."/>
            <person name="McCorrison J."/>
            <person name="Monaghan E.L."/>
            <person name="Mun J.H."/>
            <person name="Najar F.Z."/>
            <person name="Nicholson C."/>
            <person name="Noirot C."/>
            <person name="O'Bleness M."/>
            <person name="Paule C.R."/>
            <person name="Poulain J."/>
            <person name="Prion F."/>
            <person name="Qin B."/>
            <person name="Qu C."/>
            <person name="Retzel E.F."/>
            <person name="Riddle C."/>
            <person name="Sallet E."/>
            <person name="Samain S."/>
            <person name="Samson N."/>
            <person name="Sanders I."/>
            <person name="Saurat O."/>
            <person name="Scarpelli C."/>
            <person name="Schiex T."/>
            <person name="Segurens B."/>
            <person name="Severin A.J."/>
            <person name="Sherrier D.J."/>
            <person name="Shi R."/>
            <person name="Sims S."/>
            <person name="Singer S.R."/>
            <person name="Sinharoy S."/>
            <person name="Sterck L."/>
            <person name="Viollet A."/>
            <person name="Wang B.B."/>
            <person name="Wang K."/>
            <person name="Wang M."/>
            <person name="Wang X."/>
            <person name="Warfsmann J."/>
            <person name="Weissenbach J."/>
            <person name="White D.D."/>
            <person name="White J.D."/>
            <person name="Wiley G.B."/>
            <person name="Wincker P."/>
            <person name="Xing Y."/>
            <person name="Yang L."/>
            <person name="Yao Z."/>
            <person name="Ying F."/>
            <person name="Zhai J."/>
            <person name="Zhou L."/>
            <person name="Zuber A."/>
            <person name="Denarie J."/>
            <person name="Dixon R.A."/>
            <person name="May G.D."/>
            <person name="Schwartz D.C."/>
            <person name="Rogers J."/>
            <person name="Quetier F."/>
            <person name="Town C.D."/>
            <person name="Roe B.A."/>
        </authorList>
    </citation>
    <scope>NUCLEOTIDE SEQUENCE [LARGE SCALE GENOMIC DNA]</scope>
    <source>
        <strain evidence="1">A17</strain>
        <strain evidence="2 3">cv. Jemalong A17</strain>
    </source>
</reference>
<accession>A0A072UYT6</accession>
<dbReference type="HOGENOM" id="CLU_181050_0_0_1"/>
<dbReference type="EMBL" id="CM001220">
    <property type="protein sequence ID" value="KEH31020.1"/>
    <property type="molecule type" value="Genomic_DNA"/>
</dbReference>
<reference evidence="1 3" key="2">
    <citation type="journal article" date="2014" name="BMC Genomics">
        <title>An improved genome release (version Mt4.0) for the model legume Medicago truncatula.</title>
        <authorList>
            <person name="Tang H."/>
            <person name="Krishnakumar V."/>
            <person name="Bidwell S."/>
            <person name="Rosen B."/>
            <person name="Chan A."/>
            <person name="Zhou S."/>
            <person name="Gentzbittel L."/>
            <person name="Childs K.L."/>
            <person name="Yandell M."/>
            <person name="Gundlach H."/>
            <person name="Mayer K.F."/>
            <person name="Schwartz D.C."/>
            <person name="Town C.D."/>
        </authorList>
    </citation>
    <scope>GENOME REANNOTATION</scope>
    <source>
        <strain evidence="1">A17</strain>
        <strain evidence="2 3">cv. Jemalong A17</strain>
    </source>
</reference>
<evidence type="ECO:0000313" key="1">
    <source>
        <dbReference type="EMBL" id="KEH31020.1"/>
    </source>
</evidence>
<name>A0A072UYT6_MEDTR</name>
<keyword evidence="3" id="KW-1185">Reference proteome</keyword>
<dbReference type="AlphaFoldDB" id="A0A072UYT6"/>
<gene>
    <name evidence="2" type="primary">25493119</name>
    <name evidence="1" type="ordered locus">MTR_4g088540</name>
</gene>
<sequence length="117" mass="12513">MGLPTTTLKRTKKSSVSLLTFLVMLVTSSSKAFYWSLSMKCNCGPSTSRGYESRPDAGISGTRGLYSSRVGYGGSIHYHCSRNCMQVMISSVSVVSALLSCISSDTLAMMNSTAAMQ</sequence>
<keyword evidence="1" id="KW-0812">Transmembrane</keyword>
<evidence type="ECO:0000313" key="2">
    <source>
        <dbReference type="EnsemblPlants" id="KEH31020"/>
    </source>
</evidence>
<organism evidence="1 3">
    <name type="scientific">Medicago truncatula</name>
    <name type="common">Barrel medic</name>
    <name type="synonym">Medicago tribuloides</name>
    <dbReference type="NCBI Taxonomy" id="3880"/>
    <lineage>
        <taxon>Eukaryota</taxon>
        <taxon>Viridiplantae</taxon>
        <taxon>Streptophyta</taxon>
        <taxon>Embryophyta</taxon>
        <taxon>Tracheophyta</taxon>
        <taxon>Spermatophyta</taxon>
        <taxon>Magnoliopsida</taxon>
        <taxon>eudicotyledons</taxon>
        <taxon>Gunneridae</taxon>
        <taxon>Pentapetalae</taxon>
        <taxon>rosids</taxon>
        <taxon>fabids</taxon>
        <taxon>Fabales</taxon>
        <taxon>Fabaceae</taxon>
        <taxon>Papilionoideae</taxon>
        <taxon>50 kb inversion clade</taxon>
        <taxon>NPAAA clade</taxon>
        <taxon>Hologalegina</taxon>
        <taxon>IRL clade</taxon>
        <taxon>Trifolieae</taxon>
        <taxon>Medicago</taxon>
    </lineage>
</organism>
<keyword evidence="1" id="KW-0472">Membrane</keyword>
<dbReference type="KEGG" id="mtr:25493119"/>
<dbReference type="EnsemblPlants" id="KEH31020">
    <property type="protein sequence ID" value="KEH31020"/>
    <property type="gene ID" value="MTR_4g088540"/>
</dbReference>
<protein>
    <submittedName>
        <fullName evidence="1">Transmembrane protein, putative</fullName>
    </submittedName>
</protein>